<dbReference type="EMBL" id="OX596088">
    <property type="protein sequence ID" value="CAI9709522.1"/>
    <property type="molecule type" value="Genomic_DNA"/>
</dbReference>
<protein>
    <submittedName>
        <fullName evidence="1">Uncharacterized protein</fullName>
    </submittedName>
</protein>
<organism evidence="1 2">
    <name type="scientific">Rangifer tarandus platyrhynchus</name>
    <name type="common">Svalbard reindeer</name>
    <dbReference type="NCBI Taxonomy" id="3082113"/>
    <lineage>
        <taxon>Eukaryota</taxon>
        <taxon>Metazoa</taxon>
        <taxon>Chordata</taxon>
        <taxon>Craniata</taxon>
        <taxon>Vertebrata</taxon>
        <taxon>Euteleostomi</taxon>
        <taxon>Mammalia</taxon>
        <taxon>Eutheria</taxon>
        <taxon>Laurasiatheria</taxon>
        <taxon>Artiodactyla</taxon>
        <taxon>Ruminantia</taxon>
        <taxon>Pecora</taxon>
        <taxon>Cervidae</taxon>
        <taxon>Odocoileinae</taxon>
        <taxon>Rangifer</taxon>
    </lineage>
</organism>
<gene>
    <name evidence="1" type="ORF">MRATA1EN3_LOCUS20735</name>
</gene>
<sequence length="218" mass="22437">MRRQRRGGWKRRSKMEAGRERESASGERAGRARAPRGGGRPRRPVRGAAVAGRPGASGDGCGRGGHPGTLVAPHPSRGPRKLCPRPLGHYGDGRGSLCGALGPAAKPALRPPAWTLGTRPRPAGPGRGGLVRMPSAALRFSGLLAAAASSHDNELPSAEGPGGRSARRPAQASSQWGGAGGWRLGQRGRQSRAFPLSALPAPDGGLLVKRVQAGALPR</sequence>
<name>A0ACB0F9R2_RANTA</name>
<dbReference type="Proteomes" id="UP001162501">
    <property type="component" value="Chromosome 4"/>
</dbReference>
<evidence type="ECO:0000313" key="1">
    <source>
        <dbReference type="EMBL" id="CAI9709522.1"/>
    </source>
</evidence>
<accession>A0ACB0F9R2</accession>
<proteinExistence type="predicted"/>
<evidence type="ECO:0000313" key="2">
    <source>
        <dbReference type="Proteomes" id="UP001162501"/>
    </source>
</evidence>
<reference evidence="1" key="1">
    <citation type="submission" date="2023-05" db="EMBL/GenBank/DDBJ databases">
        <authorList>
            <consortium name="ELIXIR-Norway"/>
        </authorList>
    </citation>
    <scope>NUCLEOTIDE SEQUENCE</scope>
</reference>